<comment type="cofactor">
    <cofactor evidence="1 12">
        <name>Mg(2+)</name>
        <dbReference type="ChEBI" id="CHEBI:18420"/>
    </cofactor>
</comment>
<evidence type="ECO:0000256" key="4">
    <source>
        <dbReference type="ARBA" id="ARBA00022630"/>
    </source>
</evidence>
<dbReference type="RefSeq" id="WP_339403720.1">
    <property type="nucleotide sequence ID" value="NZ_JBBGAZ010000005.1"/>
</dbReference>
<comment type="similarity">
    <text evidence="11 12">Belongs to the ApbE family.</text>
</comment>
<dbReference type="InterPro" id="IPR024932">
    <property type="entry name" value="ApbE"/>
</dbReference>
<dbReference type="EMBL" id="JBBGAZ010000005">
    <property type="protein sequence ID" value="MEJ5218873.1"/>
    <property type="molecule type" value="Genomic_DNA"/>
</dbReference>
<evidence type="ECO:0000256" key="9">
    <source>
        <dbReference type="ARBA" id="ARBA00031306"/>
    </source>
</evidence>
<evidence type="ECO:0000256" key="2">
    <source>
        <dbReference type="ARBA" id="ARBA00011955"/>
    </source>
</evidence>
<comment type="catalytic activity">
    <reaction evidence="10 11 12">
        <text>L-threonyl-[protein] + FAD = FMN-L-threonyl-[protein] + AMP + H(+)</text>
        <dbReference type="Rhea" id="RHEA:36847"/>
        <dbReference type="Rhea" id="RHEA-COMP:11060"/>
        <dbReference type="Rhea" id="RHEA-COMP:11061"/>
        <dbReference type="ChEBI" id="CHEBI:15378"/>
        <dbReference type="ChEBI" id="CHEBI:30013"/>
        <dbReference type="ChEBI" id="CHEBI:57692"/>
        <dbReference type="ChEBI" id="CHEBI:74257"/>
        <dbReference type="ChEBI" id="CHEBI:456215"/>
        <dbReference type="EC" id="2.7.1.180"/>
    </reaction>
</comment>
<feature type="chain" id="PRO_5044991623" description="FAD:protein FMN transferase" evidence="12">
    <location>
        <begin position="18"/>
        <end position="339"/>
    </location>
</feature>
<keyword evidence="12" id="KW-0472">Membrane</keyword>
<accession>A0ABU8QHH1</accession>
<evidence type="ECO:0000256" key="12">
    <source>
        <dbReference type="RuleBase" id="RU363002"/>
    </source>
</evidence>
<dbReference type="PROSITE" id="PS51257">
    <property type="entry name" value="PROKAR_LIPOPROTEIN"/>
    <property type="match status" value="1"/>
</dbReference>
<keyword evidence="8 11" id="KW-0460">Magnesium</keyword>
<evidence type="ECO:0000256" key="11">
    <source>
        <dbReference type="PIRNR" id="PIRNR006268"/>
    </source>
</evidence>
<feature type="signal peptide" evidence="12">
    <location>
        <begin position="1"/>
        <end position="17"/>
    </location>
</feature>
<protein>
    <recommendedName>
        <fullName evidence="3 11">FAD:protein FMN transferase</fullName>
        <ecNumber evidence="2 11">2.7.1.180</ecNumber>
    </recommendedName>
    <alternativeName>
        <fullName evidence="9 11">Flavin transferase</fullName>
    </alternativeName>
</protein>
<evidence type="ECO:0000256" key="10">
    <source>
        <dbReference type="ARBA" id="ARBA00048540"/>
    </source>
</evidence>
<dbReference type="PANTHER" id="PTHR30040:SF2">
    <property type="entry name" value="FAD:PROTEIN FMN TRANSFERASE"/>
    <property type="match status" value="1"/>
</dbReference>
<evidence type="ECO:0000313" key="13">
    <source>
        <dbReference type="EMBL" id="MEJ5218873.1"/>
    </source>
</evidence>
<name>A0ABU8QHH1_9RHOB</name>
<gene>
    <name evidence="13" type="ORF">WG622_11505</name>
</gene>
<sequence length="339" mass="35758">MTALSRRSFILMSVALAACKPGAKTLDFSGLTMGTSYNVVAVDPTRKVNEAEAKAQIESALALVNKQMSNWDSTSEISRFNAKTDLGSMGISADLAKVMRAAEDVHVASEGRFDTTMGPLIELWGFGANGAKHMASDAEIAAAQARSGHGATLNVGANTLQKRRSDAQVYLSAIGKGYGADQVGRALESLGITDYMVEIGGDLYASGMNPAGTPWQIGIEKPAALSGGVLDVVGVSGYGLASSGDYRNYFEQDGERFSHLIDPVTGRPITHKTASATVLAENAMLADAWATAMLILGREKGLEIAKAHDLAVLFVERDPSSTELRFKTEASDSFKALTA</sequence>
<comment type="function">
    <text evidence="12">Flavin transferase that catalyzes the transfer of the FMN moiety of FAD and its covalent binding to the hydroxyl group of a threonine residue in a target flavoprotein.</text>
</comment>
<evidence type="ECO:0000256" key="5">
    <source>
        <dbReference type="ARBA" id="ARBA00022679"/>
    </source>
</evidence>
<evidence type="ECO:0000256" key="7">
    <source>
        <dbReference type="ARBA" id="ARBA00022827"/>
    </source>
</evidence>
<evidence type="ECO:0000256" key="1">
    <source>
        <dbReference type="ARBA" id="ARBA00001946"/>
    </source>
</evidence>
<dbReference type="InterPro" id="IPR003374">
    <property type="entry name" value="ApbE-like_sf"/>
</dbReference>
<comment type="subcellular location">
    <subcellularLocation>
        <location evidence="12">Cell inner membrane</location>
        <topology evidence="12">Lipid-anchor</topology>
        <orientation evidence="12">Periplasmic side</orientation>
    </subcellularLocation>
</comment>
<keyword evidence="12" id="KW-0449">Lipoprotein</keyword>
<dbReference type="Gene3D" id="3.10.520.10">
    <property type="entry name" value="ApbE-like domains"/>
    <property type="match status" value="1"/>
</dbReference>
<evidence type="ECO:0000256" key="3">
    <source>
        <dbReference type="ARBA" id="ARBA00016337"/>
    </source>
</evidence>
<proteinExistence type="inferred from homology"/>
<dbReference type="PANTHER" id="PTHR30040">
    <property type="entry name" value="THIAMINE BIOSYNTHESIS LIPOPROTEIN APBE"/>
    <property type="match status" value="1"/>
</dbReference>
<keyword evidence="12" id="KW-0997">Cell inner membrane</keyword>
<evidence type="ECO:0000256" key="8">
    <source>
        <dbReference type="ARBA" id="ARBA00022842"/>
    </source>
</evidence>
<dbReference type="Pfam" id="PF02424">
    <property type="entry name" value="ApbE"/>
    <property type="match status" value="1"/>
</dbReference>
<evidence type="ECO:0000256" key="6">
    <source>
        <dbReference type="ARBA" id="ARBA00022723"/>
    </source>
</evidence>
<reference evidence="13 14" key="1">
    <citation type="submission" date="2024-03" db="EMBL/GenBank/DDBJ databases">
        <title>Cognatishimia coralii sp. nov., a marine bacterium isolated from coral surrounding seawater.</title>
        <authorList>
            <person name="Liu X."/>
            <person name="Liu S."/>
            <person name="Sun H."/>
            <person name="Zhang Y."/>
        </authorList>
    </citation>
    <scope>NUCLEOTIDE SEQUENCE [LARGE SCALE GENOMIC DNA]</scope>
    <source>
        <strain evidence="13 14">D5M38</strain>
    </source>
</reference>
<keyword evidence="12" id="KW-1003">Cell membrane</keyword>
<dbReference type="PIRSF" id="PIRSF006268">
    <property type="entry name" value="ApbE"/>
    <property type="match status" value="1"/>
</dbReference>
<dbReference type="GO" id="GO:0016740">
    <property type="term" value="F:transferase activity"/>
    <property type="evidence" value="ECO:0007669"/>
    <property type="project" value="UniProtKB-KW"/>
</dbReference>
<dbReference type="Proteomes" id="UP001368270">
    <property type="component" value="Unassembled WGS sequence"/>
</dbReference>
<keyword evidence="6 11" id="KW-0479">Metal-binding</keyword>
<dbReference type="SUPFAM" id="SSF143631">
    <property type="entry name" value="ApbE-like"/>
    <property type="match status" value="1"/>
</dbReference>
<keyword evidence="5 11" id="KW-0808">Transferase</keyword>
<keyword evidence="4 11" id="KW-0285">Flavoprotein</keyword>
<organism evidence="13 14">
    <name type="scientific">Cognatishimia coralii</name>
    <dbReference type="NCBI Taxonomy" id="3083254"/>
    <lineage>
        <taxon>Bacteria</taxon>
        <taxon>Pseudomonadati</taxon>
        <taxon>Pseudomonadota</taxon>
        <taxon>Alphaproteobacteria</taxon>
        <taxon>Rhodobacterales</taxon>
        <taxon>Paracoccaceae</taxon>
        <taxon>Cognatishimia</taxon>
    </lineage>
</organism>
<keyword evidence="12" id="KW-0732">Signal</keyword>
<keyword evidence="14" id="KW-1185">Reference proteome</keyword>
<evidence type="ECO:0000313" key="14">
    <source>
        <dbReference type="Proteomes" id="UP001368270"/>
    </source>
</evidence>
<comment type="caution">
    <text evidence="13">The sequence shown here is derived from an EMBL/GenBank/DDBJ whole genome shotgun (WGS) entry which is preliminary data.</text>
</comment>
<dbReference type="EC" id="2.7.1.180" evidence="2 11"/>
<keyword evidence="7 11" id="KW-0274">FAD</keyword>